<dbReference type="PIRSF" id="PIRSF004846">
    <property type="entry name" value="ModA"/>
    <property type="match status" value="1"/>
</dbReference>
<accession>A0A315ZHY5</accession>
<dbReference type="GO" id="GO:0046872">
    <property type="term" value="F:metal ion binding"/>
    <property type="evidence" value="ECO:0007669"/>
    <property type="project" value="UniProtKB-KW"/>
</dbReference>
<evidence type="ECO:0000313" key="5">
    <source>
        <dbReference type="EMBL" id="PWJ44334.1"/>
    </source>
</evidence>
<dbReference type="SUPFAM" id="SSF53850">
    <property type="entry name" value="Periplasmic binding protein-like II"/>
    <property type="match status" value="1"/>
</dbReference>
<feature type="binding site" evidence="4">
    <location>
        <position position="34"/>
    </location>
    <ligand>
        <name>molybdate</name>
        <dbReference type="ChEBI" id="CHEBI:36264"/>
    </ligand>
</feature>
<dbReference type="OrthoDB" id="9785015at2"/>
<dbReference type="PANTHER" id="PTHR30632">
    <property type="entry name" value="MOLYBDATE-BINDING PERIPLASMIC PROTEIN"/>
    <property type="match status" value="1"/>
</dbReference>
<gene>
    <name evidence="5" type="ORF">BC781_101684</name>
</gene>
<evidence type="ECO:0000256" key="4">
    <source>
        <dbReference type="PIRSR" id="PIRSR004846-1"/>
    </source>
</evidence>
<dbReference type="EMBL" id="QGDO01000001">
    <property type="protein sequence ID" value="PWJ44334.1"/>
    <property type="molecule type" value="Genomic_DNA"/>
</dbReference>
<dbReference type="PANTHER" id="PTHR30632:SF14">
    <property type="entry name" value="TUNGSTATE_MOLYBDATE_CHROMATE-BINDING PROTEIN MODA"/>
    <property type="match status" value="1"/>
</dbReference>
<reference evidence="5 6" key="1">
    <citation type="submission" date="2018-03" db="EMBL/GenBank/DDBJ databases">
        <title>Genomic Encyclopedia of Archaeal and Bacterial Type Strains, Phase II (KMG-II): from individual species to whole genera.</title>
        <authorList>
            <person name="Goeker M."/>
        </authorList>
    </citation>
    <scope>NUCLEOTIDE SEQUENCE [LARGE SCALE GENOMIC DNA]</scope>
    <source>
        <strain evidence="5 6">DSM 28229</strain>
    </source>
</reference>
<dbReference type="NCBIfam" id="TIGR01256">
    <property type="entry name" value="modA"/>
    <property type="match status" value="1"/>
</dbReference>
<dbReference type="InterPro" id="IPR005950">
    <property type="entry name" value="ModA"/>
</dbReference>
<protein>
    <submittedName>
        <fullName evidence="5">Molybdate transport system substrate-binding protein</fullName>
    </submittedName>
</protein>
<proteinExistence type="inferred from homology"/>
<organism evidence="5 6">
    <name type="scientific">Sediminitomix flava</name>
    <dbReference type="NCBI Taxonomy" id="379075"/>
    <lineage>
        <taxon>Bacteria</taxon>
        <taxon>Pseudomonadati</taxon>
        <taxon>Bacteroidota</taxon>
        <taxon>Cytophagia</taxon>
        <taxon>Cytophagales</taxon>
        <taxon>Flammeovirgaceae</taxon>
        <taxon>Sediminitomix</taxon>
    </lineage>
</organism>
<feature type="binding site" evidence="4">
    <location>
        <position position="61"/>
    </location>
    <ligand>
        <name>molybdate</name>
        <dbReference type="ChEBI" id="CHEBI:36264"/>
    </ligand>
</feature>
<dbReference type="Proteomes" id="UP000245535">
    <property type="component" value="Unassembled WGS sequence"/>
</dbReference>
<evidence type="ECO:0000256" key="1">
    <source>
        <dbReference type="ARBA" id="ARBA00009175"/>
    </source>
</evidence>
<dbReference type="GO" id="GO:0015689">
    <property type="term" value="P:molybdate ion transport"/>
    <property type="evidence" value="ECO:0007669"/>
    <property type="project" value="InterPro"/>
</dbReference>
<dbReference type="RefSeq" id="WP_109615834.1">
    <property type="nucleotide sequence ID" value="NZ_QGDO01000001.1"/>
</dbReference>
<name>A0A315ZHY5_SEDFL</name>
<keyword evidence="3" id="KW-0732">Signal</keyword>
<dbReference type="Gene3D" id="3.40.190.10">
    <property type="entry name" value="Periplasmic binding protein-like II"/>
    <property type="match status" value="2"/>
</dbReference>
<keyword evidence="4" id="KW-0500">Molybdenum</keyword>
<keyword evidence="2 4" id="KW-0479">Metal-binding</keyword>
<dbReference type="Pfam" id="PF13531">
    <property type="entry name" value="SBP_bac_11"/>
    <property type="match status" value="1"/>
</dbReference>
<dbReference type="InterPro" id="IPR050682">
    <property type="entry name" value="ModA/WtpA"/>
</dbReference>
<dbReference type="PROSITE" id="PS51257">
    <property type="entry name" value="PROKAR_LIPOPROTEIN"/>
    <property type="match status" value="1"/>
</dbReference>
<dbReference type="AlphaFoldDB" id="A0A315ZHY5"/>
<sequence length="240" mass="26718">MKSLIRYIFICVVCFLSSCGLPKNEPVLVATAASTFYAFQELENVYEEETGKNIELVKASSGILVTQILQGAPFDIFISADTIYSSKVYESLELEHRAFKLGENKLCQWAIADAIDFTKIIENKDLKIAIANPKTAPFGALAVSYLKQFGVYEQLESQLVFGNSISQVNHYILSEQVAMAFTSSSSSLALGEKKESLRECAEVDALEQGLLLLNDNRNTLDFYKFLKSDKAVVILKKYGF</sequence>
<feature type="binding site" evidence="4">
    <location>
        <position position="165"/>
    </location>
    <ligand>
        <name>molybdate</name>
        <dbReference type="ChEBI" id="CHEBI:36264"/>
    </ligand>
</feature>
<comment type="caution">
    <text evidence="5">The sequence shown here is derived from an EMBL/GenBank/DDBJ whole genome shotgun (WGS) entry which is preliminary data.</text>
</comment>
<comment type="similarity">
    <text evidence="1">Belongs to the bacterial solute-binding protein ModA family.</text>
</comment>
<evidence type="ECO:0000313" key="6">
    <source>
        <dbReference type="Proteomes" id="UP000245535"/>
    </source>
</evidence>
<keyword evidence="6" id="KW-1185">Reference proteome</keyword>
<evidence type="ECO:0000256" key="3">
    <source>
        <dbReference type="ARBA" id="ARBA00022729"/>
    </source>
</evidence>
<dbReference type="GO" id="GO:0030973">
    <property type="term" value="F:molybdate ion binding"/>
    <property type="evidence" value="ECO:0007669"/>
    <property type="project" value="TreeGrafter"/>
</dbReference>
<evidence type="ECO:0000256" key="2">
    <source>
        <dbReference type="ARBA" id="ARBA00022723"/>
    </source>
</evidence>